<dbReference type="Proteomes" id="UP001153737">
    <property type="component" value="Chromosome 11"/>
</dbReference>
<feature type="compositionally biased region" description="Acidic residues" evidence="1">
    <location>
        <begin position="135"/>
        <end position="149"/>
    </location>
</feature>
<evidence type="ECO:0000313" key="3">
    <source>
        <dbReference type="Proteomes" id="UP001153737"/>
    </source>
</evidence>
<evidence type="ECO:0000256" key="1">
    <source>
        <dbReference type="SAM" id="MobiDB-lite"/>
    </source>
</evidence>
<proteinExistence type="predicted"/>
<organism evidence="2 3">
    <name type="scientific">Phaedon cochleariae</name>
    <name type="common">Mustard beetle</name>
    <dbReference type="NCBI Taxonomy" id="80249"/>
    <lineage>
        <taxon>Eukaryota</taxon>
        <taxon>Metazoa</taxon>
        <taxon>Ecdysozoa</taxon>
        <taxon>Arthropoda</taxon>
        <taxon>Hexapoda</taxon>
        <taxon>Insecta</taxon>
        <taxon>Pterygota</taxon>
        <taxon>Neoptera</taxon>
        <taxon>Endopterygota</taxon>
        <taxon>Coleoptera</taxon>
        <taxon>Polyphaga</taxon>
        <taxon>Cucujiformia</taxon>
        <taxon>Chrysomeloidea</taxon>
        <taxon>Chrysomelidae</taxon>
        <taxon>Chrysomelinae</taxon>
        <taxon>Chrysomelini</taxon>
        <taxon>Phaedon</taxon>
    </lineage>
</organism>
<name>A0A9N9X124_PHACE</name>
<sequence length="149" mass="17133">MYGVKHVDKVNQARLELFHEAYKTNDSQESFVKNIRNCDASNLPPCSSELRQQILRSSYIASIWLNAHLQQPTEKLPENYGLIINDNKYEFLWFEGDQMPQYISDVLTDSSSENSKDEKGDNDSDMDSRALSDLDSADDEEGDSDWQED</sequence>
<dbReference type="EMBL" id="OU896717">
    <property type="protein sequence ID" value="CAG9814703.1"/>
    <property type="molecule type" value="Genomic_DNA"/>
</dbReference>
<accession>A0A9N9X124</accession>
<evidence type="ECO:0000313" key="2">
    <source>
        <dbReference type="EMBL" id="CAG9814703.1"/>
    </source>
</evidence>
<reference evidence="2" key="1">
    <citation type="submission" date="2022-01" db="EMBL/GenBank/DDBJ databases">
        <authorList>
            <person name="King R."/>
        </authorList>
    </citation>
    <scope>NUCLEOTIDE SEQUENCE</scope>
</reference>
<reference evidence="2" key="2">
    <citation type="submission" date="2022-10" db="EMBL/GenBank/DDBJ databases">
        <authorList>
            <consortium name="ENA_rothamsted_submissions"/>
            <consortium name="culmorum"/>
            <person name="King R."/>
        </authorList>
    </citation>
    <scope>NUCLEOTIDE SEQUENCE</scope>
</reference>
<gene>
    <name evidence="2" type="ORF">PHAECO_LOCUS2331</name>
</gene>
<dbReference type="OrthoDB" id="6737911at2759"/>
<keyword evidence="3" id="KW-1185">Reference proteome</keyword>
<feature type="region of interest" description="Disordered" evidence="1">
    <location>
        <begin position="104"/>
        <end position="149"/>
    </location>
</feature>
<dbReference type="AlphaFoldDB" id="A0A9N9X124"/>
<feature type="compositionally biased region" description="Basic and acidic residues" evidence="1">
    <location>
        <begin position="114"/>
        <end position="132"/>
    </location>
</feature>
<protein>
    <submittedName>
        <fullName evidence="2">Uncharacterized protein</fullName>
    </submittedName>
</protein>